<proteinExistence type="predicted"/>
<gene>
    <name evidence="1" type="ORF">V7S43_002211</name>
</gene>
<dbReference type="EMBL" id="JBIMZQ010000003">
    <property type="protein sequence ID" value="KAL3672909.1"/>
    <property type="molecule type" value="Genomic_DNA"/>
</dbReference>
<reference evidence="1 2" key="1">
    <citation type="submission" date="2024-09" db="EMBL/GenBank/DDBJ databases">
        <title>Genome sequencing and assembly of Phytophthora oleae, isolate VK10A, causative agent of rot of olive drupes.</title>
        <authorList>
            <person name="Conti Taguali S."/>
            <person name="Riolo M."/>
            <person name="La Spada F."/>
            <person name="Cacciola S.O."/>
            <person name="Dionisio G."/>
        </authorList>
    </citation>
    <scope>NUCLEOTIDE SEQUENCE [LARGE SCALE GENOMIC DNA]</scope>
    <source>
        <strain evidence="1 2">VK10A</strain>
    </source>
</reference>
<dbReference type="AlphaFoldDB" id="A0ABD3G506"/>
<protein>
    <submittedName>
        <fullName evidence="1">Uncharacterized protein</fullName>
    </submittedName>
</protein>
<comment type="caution">
    <text evidence="1">The sequence shown here is derived from an EMBL/GenBank/DDBJ whole genome shotgun (WGS) entry which is preliminary data.</text>
</comment>
<evidence type="ECO:0000313" key="1">
    <source>
        <dbReference type="EMBL" id="KAL3672909.1"/>
    </source>
</evidence>
<accession>A0ABD3G506</accession>
<dbReference type="Proteomes" id="UP001632037">
    <property type="component" value="Unassembled WGS sequence"/>
</dbReference>
<sequence length="63" mass="6641">MGGGREACRAELLGEYSARRVTAADCSAVGVWSSSPSWGWKADLALALVCALCHFLATARLRA</sequence>
<organism evidence="1 2">
    <name type="scientific">Phytophthora oleae</name>
    <dbReference type="NCBI Taxonomy" id="2107226"/>
    <lineage>
        <taxon>Eukaryota</taxon>
        <taxon>Sar</taxon>
        <taxon>Stramenopiles</taxon>
        <taxon>Oomycota</taxon>
        <taxon>Peronosporomycetes</taxon>
        <taxon>Peronosporales</taxon>
        <taxon>Peronosporaceae</taxon>
        <taxon>Phytophthora</taxon>
    </lineage>
</organism>
<keyword evidence="2" id="KW-1185">Reference proteome</keyword>
<evidence type="ECO:0000313" key="2">
    <source>
        <dbReference type="Proteomes" id="UP001632037"/>
    </source>
</evidence>
<name>A0ABD3G506_9STRA</name>